<organism evidence="2 3">
    <name type="scientific">Oedothorax gibbosus</name>
    <dbReference type="NCBI Taxonomy" id="931172"/>
    <lineage>
        <taxon>Eukaryota</taxon>
        <taxon>Metazoa</taxon>
        <taxon>Ecdysozoa</taxon>
        <taxon>Arthropoda</taxon>
        <taxon>Chelicerata</taxon>
        <taxon>Arachnida</taxon>
        <taxon>Araneae</taxon>
        <taxon>Araneomorphae</taxon>
        <taxon>Entelegynae</taxon>
        <taxon>Araneoidea</taxon>
        <taxon>Linyphiidae</taxon>
        <taxon>Erigoninae</taxon>
        <taxon>Oedothorax</taxon>
    </lineage>
</organism>
<evidence type="ECO:0000313" key="2">
    <source>
        <dbReference type="EMBL" id="KAG8158046.1"/>
    </source>
</evidence>
<evidence type="ECO:0000313" key="3">
    <source>
        <dbReference type="Proteomes" id="UP000827092"/>
    </source>
</evidence>
<reference evidence="2 3" key="1">
    <citation type="journal article" date="2022" name="Nat. Ecol. Evol.">
        <title>A masculinizing supergene underlies an exaggerated male reproductive morph in a spider.</title>
        <authorList>
            <person name="Hendrickx F."/>
            <person name="De Corte Z."/>
            <person name="Sonet G."/>
            <person name="Van Belleghem S.M."/>
            <person name="Kostlbacher S."/>
            <person name="Vangestel C."/>
        </authorList>
    </citation>
    <scope>NUCLEOTIDE SEQUENCE [LARGE SCALE GENOMIC DNA]</scope>
    <source>
        <strain evidence="2">W744_W776</strain>
    </source>
</reference>
<feature type="non-terminal residue" evidence="2">
    <location>
        <position position="1"/>
    </location>
</feature>
<proteinExistence type="predicted"/>
<dbReference type="AlphaFoldDB" id="A0AAV6TED0"/>
<comment type="caution">
    <text evidence="2">The sequence shown here is derived from an EMBL/GenBank/DDBJ whole genome shotgun (WGS) entry which is preliminary data.</text>
</comment>
<accession>A0AAV6TED0</accession>
<dbReference type="Proteomes" id="UP000827092">
    <property type="component" value="Unassembled WGS sequence"/>
</dbReference>
<dbReference type="EMBL" id="JAFNEN010005939">
    <property type="protein sequence ID" value="KAG8158046.1"/>
    <property type="molecule type" value="Genomic_DNA"/>
</dbReference>
<sequence>YAPKGLYLANPDNPFSPETTAEEEPQISADLSPSSHTSLN</sequence>
<name>A0AAV6TED0_9ARAC</name>
<feature type="region of interest" description="Disordered" evidence="1">
    <location>
        <begin position="1"/>
        <end position="40"/>
    </location>
</feature>
<gene>
    <name evidence="2" type="ORF">JTE90_006150</name>
</gene>
<keyword evidence="3" id="KW-1185">Reference proteome</keyword>
<feature type="compositionally biased region" description="Polar residues" evidence="1">
    <location>
        <begin position="29"/>
        <end position="40"/>
    </location>
</feature>
<evidence type="ECO:0000256" key="1">
    <source>
        <dbReference type="SAM" id="MobiDB-lite"/>
    </source>
</evidence>
<protein>
    <submittedName>
        <fullName evidence="2">Uncharacterized protein</fullName>
    </submittedName>
</protein>